<dbReference type="SUPFAM" id="SSF52540">
    <property type="entry name" value="P-loop containing nucleoside triphosphate hydrolases"/>
    <property type="match status" value="1"/>
</dbReference>
<dbReference type="EMBL" id="VSSQ01085284">
    <property type="protein sequence ID" value="MPN32991.1"/>
    <property type="molecule type" value="Genomic_DNA"/>
</dbReference>
<evidence type="ECO:0000313" key="1">
    <source>
        <dbReference type="EMBL" id="MPN32991.1"/>
    </source>
</evidence>
<dbReference type="Gene3D" id="3.40.50.300">
    <property type="entry name" value="P-loop containing nucleotide triphosphate hydrolases"/>
    <property type="match status" value="1"/>
</dbReference>
<sequence>MAIDGNCGSGKSTLASLIAKVYECNLFHMDHYFLRPGQKTESRLKEAGGNVDYDRFSREIIGGLASRRGFWYRIYDCKNQVLGRPVPVSPQKINIVEGSYSMHPAFRCHYDLRIFLRIEEEEQQRRILERNGALMLKRFLDEWIPLENQYFQELSVEKQCDLVFLG</sequence>
<organism evidence="1">
    <name type="scientific">bioreactor metagenome</name>
    <dbReference type="NCBI Taxonomy" id="1076179"/>
    <lineage>
        <taxon>unclassified sequences</taxon>
        <taxon>metagenomes</taxon>
        <taxon>ecological metagenomes</taxon>
    </lineage>
</organism>
<reference evidence="1" key="1">
    <citation type="submission" date="2019-08" db="EMBL/GenBank/DDBJ databases">
        <authorList>
            <person name="Kucharzyk K."/>
            <person name="Murdoch R.W."/>
            <person name="Higgins S."/>
            <person name="Loffler F."/>
        </authorList>
    </citation>
    <scope>NUCLEOTIDE SEQUENCE</scope>
</reference>
<name>A0A645H1U6_9ZZZZ</name>
<protein>
    <recommendedName>
        <fullName evidence="2">(d)CMP kinase</fullName>
    </recommendedName>
</protein>
<comment type="caution">
    <text evidence="1">The sequence shown here is derived from an EMBL/GenBank/DDBJ whole genome shotgun (WGS) entry which is preliminary data.</text>
</comment>
<gene>
    <name evidence="1" type="ORF">SDC9_180474</name>
</gene>
<proteinExistence type="predicted"/>
<evidence type="ECO:0008006" key="2">
    <source>
        <dbReference type="Google" id="ProtNLM"/>
    </source>
</evidence>
<dbReference type="AlphaFoldDB" id="A0A645H1U6"/>
<accession>A0A645H1U6</accession>
<dbReference type="InterPro" id="IPR027417">
    <property type="entry name" value="P-loop_NTPase"/>
</dbReference>